<evidence type="ECO:0000313" key="12">
    <source>
        <dbReference type="EMBL" id="MFC0315342.1"/>
    </source>
</evidence>
<keyword evidence="4" id="KW-1003">Cell membrane</keyword>
<evidence type="ECO:0000256" key="11">
    <source>
        <dbReference type="SAM" id="Phobius"/>
    </source>
</evidence>
<evidence type="ECO:0000256" key="7">
    <source>
        <dbReference type="ARBA" id="ARBA00022989"/>
    </source>
</evidence>
<sequence length="120" mass="13053">MDSLFLPLMLALLVVFLFISFRNQKKRTKAMEELKAQAVPGARIQLSSGLFGTVHSDDGGESIEVEIAPGVITTWNRLAIRDVIAEQSVAPAEDAVPEDDAPNDDTPNEDTPTDGDSKER</sequence>
<dbReference type="PANTHER" id="PTHR33909:SF1">
    <property type="entry name" value="SEC TRANSLOCON ACCESSORY COMPLEX SUBUNIT YAJC"/>
    <property type="match status" value="1"/>
</dbReference>
<proteinExistence type="inferred from homology"/>
<keyword evidence="13" id="KW-1185">Reference proteome</keyword>
<evidence type="ECO:0000256" key="2">
    <source>
        <dbReference type="ARBA" id="ARBA00006742"/>
    </source>
</evidence>
<dbReference type="PANTHER" id="PTHR33909">
    <property type="entry name" value="SEC TRANSLOCON ACCESSORY COMPLEX SUBUNIT YAJC"/>
    <property type="match status" value="1"/>
</dbReference>
<keyword evidence="6" id="KW-0653">Protein transport</keyword>
<feature type="compositionally biased region" description="Acidic residues" evidence="10">
    <location>
        <begin position="95"/>
        <end position="113"/>
    </location>
</feature>
<comment type="caution">
    <text evidence="12">The sequence shown here is derived from an EMBL/GenBank/DDBJ whole genome shotgun (WGS) entry which is preliminary data.</text>
</comment>
<dbReference type="SMART" id="SM01323">
    <property type="entry name" value="YajC"/>
    <property type="match status" value="1"/>
</dbReference>
<evidence type="ECO:0000256" key="3">
    <source>
        <dbReference type="ARBA" id="ARBA00022448"/>
    </source>
</evidence>
<feature type="transmembrane region" description="Helical" evidence="11">
    <location>
        <begin position="6"/>
        <end position="21"/>
    </location>
</feature>
<comment type="subcellular location">
    <subcellularLocation>
        <location evidence="1">Cell membrane</location>
        <topology evidence="1">Single-pass membrane protein</topology>
    </subcellularLocation>
</comment>
<evidence type="ECO:0000256" key="1">
    <source>
        <dbReference type="ARBA" id="ARBA00004162"/>
    </source>
</evidence>
<evidence type="ECO:0000256" key="10">
    <source>
        <dbReference type="SAM" id="MobiDB-lite"/>
    </source>
</evidence>
<dbReference type="EMBL" id="JBHLWV010000020">
    <property type="protein sequence ID" value="MFC0315342.1"/>
    <property type="molecule type" value="Genomic_DNA"/>
</dbReference>
<dbReference type="Pfam" id="PF02699">
    <property type="entry name" value="YajC"/>
    <property type="match status" value="1"/>
</dbReference>
<keyword evidence="3" id="KW-0813">Transport</keyword>
<comment type="similarity">
    <text evidence="2">Belongs to the YajC family.</text>
</comment>
<feature type="region of interest" description="Disordered" evidence="10">
    <location>
        <begin position="89"/>
        <end position="120"/>
    </location>
</feature>
<evidence type="ECO:0000313" key="13">
    <source>
        <dbReference type="Proteomes" id="UP001589783"/>
    </source>
</evidence>
<name>A0ABV6H8Z0_9ACTN</name>
<evidence type="ECO:0000256" key="8">
    <source>
        <dbReference type="ARBA" id="ARBA00023010"/>
    </source>
</evidence>
<keyword evidence="7 11" id="KW-1133">Transmembrane helix</keyword>
<dbReference type="NCBIfam" id="TIGR00739">
    <property type="entry name" value="yajC"/>
    <property type="match status" value="1"/>
</dbReference>
<evidence type="ECO:0000256" key="9">
    <source>
        <dbReference type="ARBA" id="ARBA00023136"/>
    </source>
</evidence>
<gene>
    <name evidence="12" type="primary">yajC</name>
    <name evidence="12" type="ORF">ACFFJD_10840</name>
</gene>
<reference evidence="12 13" key="1">
    <citation type="submission" date="2024-09" db="EMBL/GenBank/DDBJ databases">
        <authorList>
            <person name="Sun Q."/>
            <person name="Mori K."/>
        </authorList>
    </citation>
    <scope>NUCLEOTIDE SEQUENCE [LARGE SCALE GENOMIC DNA]</scope>
    <source>
        <strain evidence="12 13">CCM 7957</strain>
    </source>
</reference>
<accession>A0ABV6H8Z0</accession>
<keyword evidence="8" id="KW-0811">Translocation</keyword>
<dbReference type="Proteomes" id="UP001589783">
    <property type="component" value="Unassembled WGS sequence"/>
</dbReference>
<organism evidence="12 13">
    <name type="scientific">Gordonia phosphorivorans</name>
    <dbReference type="NCBI Taxonomy" id="1056982"/>
    <lineage>
        <taxon>Bacteria</taxon>
        <taxon>Bacillati</taxon>
        <taxon>Actinomycetota</taxon>
        <taxon>Actinomycetes</taxon>
        <taxon>Mycobacteriales</taxon>
        <taxon>Gordoniaceae</taxon>
        <taxon>Gordonia</taxon>
    </lineage>
</organism>
<evidence type="ECO:0000256" key="4">
    <source>
        <dbReference type="ARBA" id="ARBA00022475"/>
    </source>
</evidence>
<evidence type="ECO:0000256" key="6">
    <source>
        <dbReference type="ARBA" id="ARBA00022927"/>
    </source>
</evidence>
<keyword evidence="9 11" id="KW-0472">Membrane</keyword>
<protein>
    <submittedName>
        <fullName evidence="12">Preprotein translocase subunit YajC</fullName>
    </submittedName>
</protein>
<dbReference type="RefSeq" id="WP_382363948.1">
    <property type="nucleotide sequence ID" value="NZ_JBHLWV010000020.1"/>
</dbReference>
<evidence type="ECO:0000256" key="5">
    <source>
        <dbReference type="ARBA" id="ARBA00022692"/>
    </source>
</evidence>
<keyword evidence="5 11" id="KW-0812">Transmembrane</keyword>
<dbReference type="InterPro" id="IPR003849">
    <property type="entry name" value="Preprotein_translocase_YajC"/>
</dbReference>